<keyword evidence="1" id="KW-0472">Membrane</keyword>
<dbReference type="OrthoDB" id="9554390at2"/>
<keyword evidence="3" id="KW-1185">Reference proteome</keyword>
<dbReference type="RefSeq" id="WP_090028434.1">
    <property type="nucleotide sequence ID" value="NZ_FNEB01000004.1"/>
</dbReference>
<gene>
    <name evidence="2" type="ORF">SAMN05421850_10484</name>
</gene>
<evidence type="ECO:0000256" key="1">
    <source>
        <dbReference type="SAM" id="Phobius"/>
    </source>
</evidence>
<reference evidence="2 3" key="1">
    <citation type="submission" date="2016-10" db="EMBL/GenBank/DDBJ databases">
        <authorList>
            <person name="de Groot N.N."/>
        </authorList>
    </citation>
    <scope>NUCLEOTIDE SEQUENCE [LARGE SCALE GENOMIC DNA]</scope>
    <source>
        <strain evidence="2 3">DSM 28010</strain>
    </source>
</reference>
<accession>A0A1G8M825</accession>
<evidence type="ECO:0000313" key="3">
    <source>
        <dbReference type="Proteomes" id="UP000199340"/>
    </source>
</evidence>
<dbReference type="AlphaFoldDB" id="A0A1G8M825"/>
<feature type="transmembrane region" description="Helical" evidence="1">
    <location>
        <begin position="57"/>
        <end position="74"/>
    </location>
</feature>
<protein>
    <submittedName>
        <fullName evidence="2">Uncharacterized protein</fullName>
    </submittedName>
</protein>
<keyword evidence="1" id="KW-0812">Transmembrane</keyword>
<dbReference type="Proteomes" id="UP000199340">
    <property type="component" value="Unassembled WGS sequence"/>
</dbReference>
<name>A0A1G8M825_9RHOB</name>
<keyword evidence="1" id="KW-1133">Transmembrane helix</keyword>
<evidence type="ECO:0000313" key="2">
    <source>
        <dbReference type="EMBL" id="SDI64084.1"/>
    </source>
</evidence>
<sequence>MTDLEKEFLLAEYATLRDEIADRQAKTFQIITAGLFGIPSIVALGKVVEDEFNVGEALFLMAPAIVIVSCFLYVSQHTGMMRAGSYIRHHIEPRFLAAGKGWENWLEDKDSKERLRSRRVDAYLNICFFVVVCLYFIGAIMAFWEFSGPLFGIPSLNSFVAIIYVILGIVTIGAAVNEAMTGHDGKPAESSGSES</sequence>
<feature type="transmembrane region" description="Helical" evidence="1">
    <location>
        <begin position="156"/>
        <end position="176"/>
    </location>
</feature>
<feature type="transmembrane region" description="Helical" evidence="1">
    <location>
        <begin position="122"/>
        <end position="144"/>
    </location>
</feature>
<organism evidence="2 3">
    <name type="scientific">Lutimaribacter saemankumensis</name>
    <dbReference type="NCBI Taxonomy" id="490829"/>
    <lineage>
        <taxon>Bacteria</taxon>
        <taxon>Pseudomonadati</taxon>
        <taxon>Pseudomonadota</taxon>
        <taxon>Alphaproteobacteria</taxon>
        <taxon>Rhodobacterales</taxon>
        <taxon>Roseobacteraceae</taxon>
        <taxon>Lutimaribacter</taxon>
    </lineage>
</organism>
<proteinExistence type="predicted"/>
<dbReference type="EMBL" id="FNEB01000004">
    <property type="protein sequence ID" value="SDI64084.1"/>
    <property type="molecule type" value="Genomic_DNA"/>
</dbReference>